<organism evidence="1 2">
    <name type="scientific">Sulfurimonas lithotrophica</name>
    <dbReference type="NCBI Taxonomy" id="2590022"/>
    <lineage>
        <taxon>Bacteria</taxon>
        <taxon>Pseudomonadati</taxon>
        <taxon>Campylobacterota</taxon>
        <taxon>Epsilonproteobacteria</taxon>
        <taxon>Campylobacterales</taxon>
        <taxon>Sulfurimonadaceae</taxon>
        <taxon>Sulfurimonas</taxon>
    </lineage>
</organism>
<evidence type="ECO:0000313" key="2">
    <source>
        <dbReference type="Proteomes" id="UP000326944"/>
    </source>
</evidence>
<accession>A0A5P8P2C0</accession>
<protein>
    <recommendedName>
        <fullName evidence="3">DUF721 domain-containing protein</fullName>
    </recommendedName>
</protein>
<dbReference type="Proteomes" id="UP000326944">
    <property type="component" value="Chromosome"/>
</dbReference>
<evidence type="ECO:0008006" key="3">
    <source>
        <dbReference type="Google" id="ProtNLM"/>
    </source>
</evidence>
<gene>
    <name evidence="1" type="ORF">FJR48_09115</name>
</gene>
<name>A0A5P8P2C0_9BACT</name>
<dbReference type="KEGG" id="sulg:FJR48_09115"/>
<dbReference type="OrthoDB" id="5373157at2"/>
<keyword evidence="2" id="KW-1185">Reference proteome</keyword>
<evidence type="ECO:0000313" key="1">
    <source>
        <dbReference type="EMBL" id="QFR49878.1"/>
    </source>
</evidence>
<proteinExistence type="predicted"/>
<reference evidence="1 2" key="1">
    <citation type="submission" date="2019-09" db="EMBL/GenBank/DDBJ databases">
        <title>Sulfurimonas gotlandica sp. nov., a chemoautotrophic and psychrotolerant epsilonproteobacterium isolated from a pelagic redoxcline, and an emended description of the genus Sulfurimonas.</title>
        <authorList>
            <person name="Wang S."/>
            <person name="Jiang L."/>
            <person name="Shao S."/>
        </authorList>
    </citation>
    <scope>NUCLEOTIDE SEQUENCE [LARGE SCALE GENOMIC DNA]</scope>
    <source>
        <strain evidence="1 2">GYSZ_1</strain>
    </source>
</reference>
<dbReference type="RefSeq" id="WP_152307826.1">
    <property type="nucleotide sequence ID" value="NZ_CP043617.1"/>
</dbReference>
<dbReference type="AlphaFoldDB" id="A0A5P8P2C0"/>
<dbReference type="EMBL" id="CP043617">
    <property type="protein sequence ID" value="QFR49878.1"/>
    <property type="molecule type" value="Genomic_DNA"/>
</dbReference>
<sequence length="147" mass="17022">MKNASQIIDIIQNKPQFSKLSKVNCIKKIQSLFTQPVQKMINFAYFKQNTLFFVFNHPAGKQEFDNSIQNIKSALKFHMPDECSDTTVSDIKAFVTHTPKKEQISTKVIKQTYKERAKGDFEVNIKDEKLNSLVKSIRDIIKHNDIN</sequence>